<dbReference type="PANTHER" id="PTHR31580:SF4">
    <property type="entry name" value="FILAMENT-LIKE PLANT PROTEIN 6"/>
    <property type="match status" value="1"/>
</dbReference>
<proteinExistence type="inferred from homology"/>
<dbReference type="InterPro" id="IPR008587">
    <property type="entry name" value="FPP_plant"/>
</dbReference>
<dbReference type="EMBL" id="KZ453102">
    <property type="protein sequence ID" value="PKA47656.1"/>
    <property type="molecule type" value="Genomic_DNA"/>
</dbReference>
<feature type="compositionally biased region" description="Low complexity" evidence="4">
    <location>
        <begin position="15"/>
        <end position="31"/>
    </location>
</feature>
<gene>
    <name evidence="5" type="primary">FPP4</name>
    <name evidence="5" type="ORF">AXF42_Ash014433</name>
</gene>
<evidence type="ECO:0000256" key="3">
    <source>
        <dbReference type="SAM" id="Coils"/>
    </source>
</evidence>
<evidence type="ECO:0000256" key="2">
    <source>
        <dbReference type="ARBA" id="ARBA00023054"/>
    </source>
</evidence>
<evidence type="ECO:0000313" key="5">
    <source>
        <dbReference type="EMBL" id="PKA47656.1"/>
    </source>
</evidence>
<evidence type="ECO:0000256" key="1">
    <source>
        <dbReference type="ARBA" id="ARBA00005921"/>
    </source>
</evidence>
<dbReference type="STRING" id="1088818.A0A2H9ZWK5"/>
<feature type="coiled-coil region" evidence="3">
    <location>
        <begin position="247"/>
        <end position="284"/>
    </location>
</feature>
<accession>A0A2H9ZWK5</accession>
<dbReference type="AlphaFoldDB" id="A0A2H9ZWK5"/>
<dbReference type="Proteomes" id="UP000236161">
    <property type="component" value="Unassembled WGS sequence"/>
</dbReference>
<feature type="compositionally biased region" description="Basic residues" evidence="4">
    <location>
        <begin position="1"/>
        <end position="12"/>
    </location>
</feature>
<protein>
    <submittedName>
        <fullName evidence="5">Filament-like plant protein 4</fullName>
    </submittedName>
</protein>
<reference evidence="5 6" key="1">
    <citation type="journal article" date="2017" name="Nature">
        <title>The Apostasia genome and the evolution of orchids.</title>
        <authorList>
            <person name="Zhang G.Q."/>
            <person name="Liu K.W."/>
            <person name="Li Z."/>
            <person name="Lohaus R."/>
            <person name="Hsiao Y.Y."/>
            <person name="Niu S.C."/>
            <person name="Wang J.Y."/>
            <person name="Lin Y.C."/>
            <person name="Xu Q."/>
            <person name="Chen L.J."/>
            <person name="Yoshida K."/>
            <person name="Fujiwara S."/>
            <person name="Wang Z.W."/>
            <person name="Zhang Y.Q."/>
            <person name="Mitsuda N."/>
            <person name="Wang M."/>
            <person name="Liu G.H."/>
            <person name="Pecoraro L."/>
            <person name="Huang H.X."/>
            <person name="Xiao X.J."/>
            <person name="Lin M."/>
            <person name="Wu X.Y."/>
            <person name="Wu W.L."/>
            <person name="Chen Y.Y."/>
            <person name="Chang S.B."/>
            <person name="Sakamoto S."/>
            <person name="Ohme-Takagi M."/>
            <person name="Yagi M."/>
            <person name="Zeng S.J."/>
            <person name="Shen C.Y."/>
            <person name="Yeh C.M."/>
            <person name="Luo Y.B."/>
            <person name="Tsai W.C."/>
            <person name="Van de Peer Y."/>
            <person name="Liu Z.J."/>
        </authorList>
    </citation>
    <scope>NUCLEOTIDE SEQUENCE [LARGE SCALE GENOMIC DNA]</scope>
    <source>
        <strain evidence="6">cv. Shenzhen</strain>
        <tissue evidence="5">Stem</tissue>
    </source>
</reference>
<name>A0A2H9ZWK5_9ASPA</name>
<feature type="coiled-coil region" evidence="3">
    <location>
        <begin position="56"/>
        <end position="90"/>
    </location>
</feature>
<comment type="similarity">
    <text evidence="1">Belongs to the FPP family.</text>
</comment>
<sequence>MDRRSWPWKRKSSEKTSSASDSSNASLSNSDGKQGEQENNGPVSFMQISVEKYEHFNALEEQVEIMNKKLNDLNEKLSSAHEEMKTKEELVKQHAKVAEEAISGWEKAEAETLALKHQLESVTLLKLTAEDRASQLDNALKECLKEIRSVKEEDEQKLQDVIFAKTRQWEKIKSELEASIAAFEGELLNCSAETAALSRSLQERSALLMKVSDEKVQADAEIDLLKASVQSRDREVSSLKYELNIAAKELEIRNEEKNMSVKSAEAANKQHVEDIKKITKLEAECQRLRGLMRKKLPGPAALAQMKLEVESFGQDHGESRVRGHSGKSLSPYPALVSEVSFHEVEHYQKENEFLTARLLAMEEETKLLKEALSKRNSELQASRSMCANVANKLRSFEVQMLSKNQQKNTLKSNASRSFEGSLCKNQSHQSLASMSEDGVDDGASCTESWASTLMLEPSQPKKAKDYVRSKITHDSNQLELMDDFLEMERLAGLSSENSGTIIIADELADTMKAETSDEISSVDVHMDVCKEQMPDSKQSTCVASLKFSPIVQNLLSKLQERIASVVTSKVIDVELGNIMKEITNIMQDAQDELNLHYNNHLIKEAPPTVGEVSSCKKSCSEMEKENTLNQELRSSIHMIHSFVASLSKVSSEDHTLNEELKELSSSVDKFLCDNSKLNDFVLSLSRVLKETERHKPNKTWDMGENNGSDCIDKVTLLENGVACREPMEGKLSELKAVSRSIPAEGFEHWKIERDNMEVELVNCREHLESVKLQLADAERNLAELKMQLSASQKSKDLAETQLRCMTESYKLLESRKQEQETEANLLTSKAEALDIELSECRHSYQEILAKYNDMQEQISAQINQILMQRPRQDKLRSNSPMRTSEFRLTSTSLLVLLILIVFYHVGERGSSCS</sequence>
<feature type="coiled-coil region" evidence="3">
    <location>
        <begin position="760"/>
        <end position="864"/>
    </location>
</feature>
<evidence type="ECO:0000313" key="6">
    <source>
        <dbReference type="Proteomes" id="UP000236161"/>
    </source>
</evidence>
<keyword evidence="6" id="KW-1185">Reference proteome</keyword>
<dbReference type="PANTHER" id="PTHR31580">
    <property type="entry name" value="FILAMENT-LIKE PLANT PROTEIN 4"/>
    <property type="match status" value="1"/>
</dbReference>
<keyword evidence="2 3" id="KW-0175">Coiled coil</keyword>
<feature type="region of interest" description="Disordered" evidence="4">
    <location>
        <begin position="1"/>
        <end position="41"/>
    </location>
</feature>
<evidence type="ECO:0000256" key="4">
    <source>
        <dbReference type="SAM" id="MobiDB-lite"/>
    </source>
</evidence>
<dbReference type="OrthoDB" id="1926355at2759"/>
<dbReference type="Pfam" id="PF05911">
    <property type="entry name" value="FPP"/>
    <property type="match status" value="1"/>
</dbReference>
<organism evidence="5 6">
    <name type="scientific">Apostasia shenzhenica</name>
    <dbReference type="NCBI Taxonomy" id="1088818"/>
    <lineage>
        <taxon>Eukaryota</taxon>
        <taxon>Viridiplantae</taxon>
        <taxon>Streptophyta</taxon>
        <taxon>Embryophyta</taxon>
        <taxon>Tracheophyta</taxon>
        <taxon>Spermatophyta</taxon>
        <taxon>Magnoliopsida</taxon>
        <taxon>Liliopsida</taxon>
        <taxon>Asparagales</taxon>
        <taxon>Orchidaceae</taxon>
        <taxon>Apostasioideae</taxon>
        <taxon>Apostasia</taxon>
    </lineage>
</organism>